<dbReference type="Proteomes" id="UP000030002">
    <property type="component" value="Unassembled WGS sequence"/>
</dbReference>
<keyword evidence="2" id="KW-1185">Reference proteome</keyword>
<accession>A0A0A0IZM8</accession>
<evidence type="ECO:0000313" key="1">
    <source>
        <dbReference type="EMBL" id="KGN29412.1"/>
    </source>
</evidence>
<dbReference type="eggNOG" id="ENOG502ZWPN">
    <property type="taxonomic scope" value="Bacteria"/>
</dbReference>
<dbReference type="AlphaFoldDB" id="A0A0A0IZM8"/>
<reference evidence="1 2" key="1">
    <citation type="submission" date="2013-08" db="EMBL/GenBank/DDBJ databases">
        <title>The genome sequence of Knoellia sinensis.</title>
        <authorList>
            <person name="Zhu W."/>
            <person name="Wang G."/>
        </authorList>
    </citation>
    <scope>NUCLEOTIDE SEQUENCE [LARGE SCALE GENOMIC DNA]</scope>
    <source>
        <strain evidence="1 2">KCTC 19936</strain>
    </source>
</reference>
<gene>
    <name evidence="1" type="ORF">N802_11475</name>
</gene>
<dbReference type="EMBL" id="AVPJ01000041">
    <property type="protein sequence ID" value="KGN29412.1"/>
    <property type="molecule type" value="Genomic_DNA"/>
</dbReference>
<protein>
    <submittedName>
        <fullName evidence="1">Uncharacterized protein</fullName>
    </submittedName>
</protein>
<evidence type="ECO:0000313" key="2">
    <source>
        <dbReference type="Proteomes" id="UP000030002"/>
    </source>
</evidence>
<name>A0A0A0IZM8_9MICO</name>
<comment type="caution">
    <text evidence="1">The sequence shown here is derived from an EMBL/GenBank/DDBJ whole genome shotgun (WGS) entry which is preliminary data.</text>
</comment>
<organism evidence="1 2">
    <name type="scientific">Knoellia sinensis KCTC 19936</name>
    <dbReference type="NCBI Taxonomy" id="1385520"/>
    <lineage>
        <taxon>Bacteria</taxon>
        <taxon>Bacillati</taxon>
        <taxon>Actinomycetota</taxon>
        <taxon>Actinomycetes</taxon>
        <taxon>Micrococcales</taxon>
        <taxon>Intrasporangiaceae</taxon>
        <taxon>Knoellia</taxon>
    </lineage>
</organism>
<proteinExistence type="predicted"/>
<sequence length="92" mass="10099">MVELTSRLRQRLDSDFGAAAPDLAAELERLPESINSGQDPERIQASVVLGARGSVREFAAMVELARVDWRDLLVCGGLENADYVAVMRRQLG</sequence>